<dbReference type="Proteomes" id="UP001151760">
    <property type="component" value="Unassembled WGS sequence"/>
</dbReference>
<evidence type="ECO:0000313" key="2">
    <source>
        <dbReference type="Proteomes" id="UP001151760"/>
    </source>
</evidence>
<name>A0ABQ5J234_9ASTR</name>
<proteinExistence type="predicted"/>
<evidence type="ECO:0000313" key="1">
    <source>
        <dbReference type="EMBL" id="GJU05249.1"/>
    </source>
</evidence>
<reference evidence="1" key="2">
    <citation type="submission" date="2022-01" db="EMBL/GenBank/DDBJ databases">
        <authorList>
            <person name="Yamashiro T."/>
            <person name="Shiraishi A."/>
            <person name="Satake H."/>
            <person name="Nakayama K."/>
        </authorList>
    </citation>
    <scope>NUCLEOTIDE SEQUENCE</scope>
</reference>
<gene>
    <name evidence="1" type="ORF">Tco_1121679</name>
</gene>
<accession>A0ABQ5J234</accession>
<organism evidence="1 2">
    <name type="scientific">Tanacetum coccineum</name>
    <dbReference type="NCBI Taxonomy" id="301880"/>
    <lineage>
        <taxon>Eukaryota</taxon>
        <taxon>Viridiplantae</taxon>
        <taxon>Streptophyta</taxon>
        <taxon>Embryophyta</taxon>
        <taxon>Tracheophyta</taxon>
        <taxon>Spermatophyta</taxon>
        <taxon>Magnoliopsida</taxon>
        <taxon>eudicotyledons</taxon>
        <taxon>Gunneridae</taxon>
        <taxon>Pentapetalae</taxon>
        <taxon>asterids</taxon>
        <taxon>campanulids</taxon>
        <taxon>Asterales</taxon>
        <taxon>Asteraceae</taxon>
        <taxon>Asteroideae</taxon>
        <taxon>Anthemideae</taxon>
        <taxon>Anthemidinae</taxon>
        <taxon>Tanacetum</taxon>
    </lineage>
</organism>
<dbReference type="EMBL" id="BQNB010021330">
    <property type="protein sequence ID" value="GJU05249.1"/>
    <property type="molecule type" value="Genomic_DNA"/>
</dbReference>
<sequence length="133" mass="15230">MRALIPSPKLRFALSTSLLDYECFTKAKRCVRFNFSHQSLNWLLAVGGFLAREDVFDSLYMCVSYLVRLDAWLANNIPIAWPWPPQTVVLRAYCTTIHEFLRPHNPLRVVQHTLAAALGMNACKEPLPTIRTI</sequence>
<keyword evidence="2" id="KW-1185">Reference proteome</keyword>
<comment type="caution">
    <text evidence="1">The sequence shown here is derived from an EMBL/GenBank/DDBJ whole genome shotgun (WGS) entry which is preliminary data.</text>
</comment>
<reference evidence="1" key="1">
    <citation type="journal article" date="2022" name="Int. J. Mol. Sci.">
        <title>Draft Genome of Tanacetum Coccineum: Genomic Comparison of Closely Related Tanacetum-Family Plants.</title>
        <authorList>
            <person name="Yamashiro T."/>
            <person name="Shiraishi A."/>
            <person name="Nakayama K."/>
            <person name="Satake H."/>
        </authorList>
    </citation>
    <scope>NUCLEOTIDE SEQUENCE</scope>
</reference>
<protein>
    <submittedName>
        <fullName evidence="1">Uncharacterized protein</fullName>
    </submittedName>
</protein>